<evidence type="ECO:0000313" key="2">
    <source>
        <dbReference type="EMBL" id="MBC6681365.1"/>
    </source>
</evidence>
<feature type="domain" description="Amidohydrolase 3" evidence="1">
    <location>
        <begin position="51"/>
        <end position="537"/>
    </location>
</feature>
<sequence>MKADVILKSRAVFDAVRREPCEGFVAVAGNKIAAVGNDQNVMNRLTGRKTEIIDCGNRLIIPGLIDAHMHFFNGIFQNSPYMCRELFDCKSAKECVQTVDRFAKQHPDYKRISAIGWYIPDWEDKTYPHKRMLDAIEPERPVYLMCADGHSFWLNSKALEECGVDPDKQLLCGTIETDSDGEVNGLLHEMDACSICAAKAQELPQQEARQMILNFVCELSKKGITAVTDMAIQLEPTPIPGELMTLSELENEGSLHVRLALYPSLGITDDFSIAREYRNRFCSDKLYVGGLKSFVDGVHGNYTALLLEPYADDPNRQGKSCFPYEIYEKQVAAANKEGFGVKLHCTGEGASELALDAFEMSRKANGNIDVRNSIEHAETLRYPQFERFRRLNVTATMQPSHLMAVGNGLKRKVGEQRAQYEYALKTMLSHDVNVAFSSDYPVAPFDPLLSIYFAVTRCDKQGNPIDEINQNITLEQALKAYTYGSAYCIHAEDKLGTLEPGKLADIVVFNQNLFELEPKEWLNAKIDLTMMDGEIVYKSEEF</sequence>
<dbReference type="InterPro" id="IPR032466">
    <property type="entry name" value="Metal_Hydrolase"/>
</dbReference>
<gene>
    <name evidence="2" type="ORF">H9L42_16260</name>
</gene>
<dbReference type="PANTHER" id="PTHR22642:SF2">
    <property type="entry name" value="PROTEIN LONG AFTER FAR-RED 3"/>
    <property type="match status" value="1"/>
</dbReference>
<dbReference type="PANTHER" id="PTHR22642">
    <property type="entry name" value="IMIDAZOLONEPROPIONASE"/>
    <property type="match status" value="1"/>
</dbReference>
<reference evidence="2" key="1">
    <citation type="submission" date="2020-08" db="EMBL/GenBank/DDBJ databases">
        <title>Genome public.</title>
        <authorList>
            <person name="Liu C."/>
            <person name="Sun Q."/>
        </authorList>
    </citation>
    <scope>NUCLEOTIDE SEQUENCE</scope>
    <source>
        <strain evidence="2">BX12</strain>
    </source>
</reference>
<dbReference type="Gene3D" id="3.20.20.140">
    <property type="entry name" value="Metal-dependent hydrolases"/>
    <property type="match status" value="1"/>
</dbReference>
<dbReference type="GO" id="GO:0016810">
    <property type="term" value="F:hydrolase activity, acting on carbon-nitrogen (but not peptide) bonds"/>
    <property type="evidence" value="ECO:0007669"/>
    <property type="project" value="InterPro"/>
</dbReference>
<dbReference type="Proteomes" id="UP000602647">
    <property type="component" value="Unassembled WGS sequence"/>
</dbReference>
<dbReference type="Gene3D" id="2.30.40.10">
    <property type="entry name" value="Urease, subunit C, domain 1"/>
    <property type="match status" value="1"/>
</dbReference>
<name>A0A923NRH8_9FIRM</name>
<dbReference type="Gene3D" id="3.10.310.70">
    <property type="match status" value="1"/>
</dbReference>
<evidence type="ECO:0000259" key="1">
    <source>
        <dbReference type="Pfam" id="PF07969"/>
    </source>
</evidence>
<dbReference type="RefSeq" id="WP_187304459.1">
    <property type="nucleotide sequence ID" value="NZ_JACRYT010000036.1"/>
</dbReference>
<dbReference type="InterPro" id="IPR033932">
    <property type="entry name" value="YtcJ-like"/>
</dbReference>
<proteinExistence type="predicted"/>
<dbReference type="Pfam" id="PF07969">
    <property type="entry name" value="Amidohydro_3"/>
    <property type="match status" value="1"/>
</dbReference>
<dbReference type="SUPFAM" id="SSF51556">
    <property type="entry name" value="Metallo-dependent hydrolases"/>
    <property type="match status" value="1"/>
</dbReference>
<accession>A0A923NRH8</accession>
<dbReference type="CDD" id="cd01300">
    <property type="entry name" value="YtcJ_like"/>
    <property type="match status" value="1"/>
</dbReference>
<evidence type="ECO:0000313" key="3">
    <source>
        <dbReference type="Proteomes" id="UP000602647"/>
    </source>
</evidence>
<dbReference type="InterPro" id="IPR011059">
    <property type="entry name" value="Metal-dep_hydrolase_composite"/>
</dbReference>
<comment type="caution">
    <text evidence="2">The sequence shown here is derived from an EMBL/GenBank/DDBJ whole genome shotgun (WGS) entry which is preliminary data.</text>
</comment>
<protein>
    <submittedName>
        <fullName evidence="2">Amidohydrolase</fullName>
    </submittedName>
</protein>
<organism evidence="2 3">
    <name type="scientific">Zhenpiania hominis</name>
    <dbReference type="NCBI Taxonomy" id="2763644"/>
    <lineage>
        <taxon>Bacteria</taxon>
        <taxon>Bacillati</taxon>
        <taxon>Bacillota</taxon>
        <taxon>Clostridia</taxon>
        <taxon>Peptostreptococcales</taxon>
        <taxon>Anaerovoracaceae</taxon>
        <taxon>Zhenpiania</taxon>
    </lineage>
</organism>
<dbReference type="AlphaFoldDB" id="A0A923NRH8"/>
<dbReference type="InterPro" id="IPR013108">
    <property type="entry name" value="Amidohydro_3"/>
</dbReference>
<keyword evidence="3" id="KW-1185">Reference proteome</keyword>
<dbReference type="EMBL" id="JACRYT010000036">
    <property type="protein sequence ID" value="MBC6681365.1"/>
    <property type="molecule type" value="Genomic_DNA"/>
</dbReference>
<dbReference type="SUPFAM" id="SSF51338">
    <property type="entry name" value="Composite domain of metallo-dependent hydrolases"/>
    <property type="match status" value="1"/>
</dbReference>